<name>A0A7J6NCM0_PEROL</name>
<dbReference type="Proteomes" id="UP000553632">
    <property type="component" value="Unassembled WGS sequence"/>
</dbReference>
<protein>
    <submittedName>
        <fullName evidence="1">Uncharacterized protein</fullName>
    </submittedName>
</protein>
<keyword evidence="2" id="KW-1185">Reference proteome</keyword>
<dbReference type="EMBL" id="JABANO010040917">
    <property type="protein sequence ID" value="KAF4681606.1"/>
    <property type="molecule type" value="Genomic_DNA"/>
</dbReference>
<comment type="caution">
    <text evidence="1">The sequence shown here is derived from an EMBL/GenBank/DDBJ whole genome shotgun (WGS) entry which is preliminary data.</text>
</comment>
<reference evidence="1 2" key="1">
    <citation type="submission" date="2020-04" db="EMBL/GenBank/DDBJ databases">
        <title>Perkinsus olseni comparative genomics.</title>
        <authorList>
            <person name="Bogema D.R."/>
        </authorList>
    </citation>
    <scope>NUCLEOTIDE SEQUENCE [LARGE SCALE GENOMIC DNA]</scope>
    <source>
        <strain evidence="1 2">ATCC PRA-207</strain>
    </source>
</reference>
<accession>A0A7J6NCM0</accession>
<dbReference type="AlphaFoldDB" id="A0A7J6NCM0"/>
<evidence type="ECO:0000313" key="1">
    <source>
        <dbReference type="EMBL" id="KAF4681606.1"/>
    </source>
</evidence>
<evidence type="ECO:0000313" key="2">
    <source>
        <dbReference type="Proteomes" id="UP000553632"/>
    </source>
</evidence>
<proteinExistence type="predicted"/>
<sequence length="83" mass="9224">MENKGSISQHRHFAPIEMAIADSTIAWMVRIASRALSEKLGSVLRTPCYGVRVRSLRLFKRGISRGDAQVISVAVAERPTFKP</sequence>
<gene>
    <name evidence="1" type="ORF">FOZ63_004016</name>
</gene>
<organism evidence="1 2">
    <name type="scientific">Perkinsus olseni</name>
    <name type="common">Perkinsus atlanticus</name>
    <dbReference type="NCBI Taxonomy" id="32597"/>
    <lineage>
        <taxon>Eukaryota</taxon>
        <taxon>Sar</taxon>
        <taxon>Alveolata</taxon>
        <taxon>Perkinsozoa</taxon>
        <taxon>Perkinsea</taxon>
        <taxon>Perkinsida</taxon>
        <taxon>Perkinsidae</taxon>
        <taxon>Perkinsus</taxon>
    </lineage>
</organism>